<dbReference type="InterPro" id="IPR029058">
    <property type="entry name" value="AB_hydrolase_fold"/>
</dbReference>
<gene>
    <name evidence="5" type="ORF">PFICI_12073</name>
</gene>
<dbReference type="RefSeq" id="XP_007838845.1">
    <property type="nucleotide sequence ID" value="XM_007840654.1"/>
</dbReference>
<dbReference type="GO" id="GO:0004301">
    <property type="term" value="F:epoxide hydrolase activity"/>
    <property type="evidence" value="ECO:0007669"/>
    <property type="project" value="TreeGrafter"/>
</dbReference>
<dbReference type="GeneID" id="19277086"/>
<feature type="region of interest" description="Disordered" evidence="3">
    <location>
        <begin position="1"/>
        <end position="23"/>
    </location>
</feature>
<evidence type="ECO:0000256" key="1">
    <source>
        <dbReference type="ARBA" id="ARBA00010088"/>
    </source>
</evidence>
<dbReference type="Proteomes" id="UP000030651">
    <property type="component" value="Unassembled WGS sequence"/>
</dbReference>
<dbReference type="PANTHER" id="PTHR21661">
    <property type="entry name" value="EPOXIDE HYDROLASE 1-RELATED"/>
    <property type="match status" value="1"/>
</dbReference>
<dbReference type="Gene3D" id="3.40.50.1820">
    <property type="entry name" value="alpha/beta hydrolase"/>
    <property type="match status" value="1"/>
</dbReference>
<dbReference type="OMA" id="PLIDFWL"/>
<evidence type="ECO:0000256" key="3">
    <source>
        <dbReference type="SAM" id="MobiDB-lite"/>
    </source>
</evidence>
<keyword evidence="2" id="KW-0378">Hydrolase</keyword>
<feature type="compositionally biased region" description="Low complexity" evidence="3">
    <location>
        <begin position="1"/>
        <end position="20"/>
    </location>
</feature>
<feature type="compositionally biased region" description="Basic and acidic residues" evidence="3">
    <location>
        <begin position="559"/>
        <end position="592"/>
    </location>
</feature>
<proteinExistence type="inferred from homology"/>
<feature type="domain" description="Epoxide hydrolase N-terminal" evidence="4">
    <location>
        <begin position="22"/>
        <end position="135"/>
    </location>
</feature>
<dbReference type="GO" id="GO:0097176">
    <property type="term" value="P:epoxide metabolic process"/>
    <property type="evidence" value="ECO:0007669"/>
    <property type="project" value="TreeGrafter"/>
</dbReference>
<dbReference type="KEGG" id="pfy:PFICI_12073"/>
<evidence type="ECO:0000313" key="5">
    <source>
        <dbReference type="EMBL" id="ETS76686.1"/>
    </source>
</evidence>
<feature type="compositionally biased region" description="Low complexity" evidence="3">
    <location>
        <begin position="394"/>
        <end position="425"/>
    </location>
</feature>
<name>W3WV07_PESFW</name>
<feature type="region of interest" description="Disordered" evidence="3">
    <location>
        <begin position="511"/>
        <end position="610"/>
    </location>
</feature>
<comment type="similarity">
    <text evidence="1">Belongs to the peptidase S33 family.</text>
</comment>
<dbReference type="AlphaFoldDB" id="W3WV07"/>
<dbReference type="HOGENOM" id="CLU_019414_5_0_1"/>
<sequence length="610" mass="66899">MAANSTGETPTAGGATTPGEQVKPYQIHVSSRYLDLTKEKLEITRLPHESSKPKSEDWWEPKPQVEPLIDFWLEEYSWRTKEDELNAQLPQFRTGFTIPQSEAPIRLHFVHIRSSHSHALPLLMIPPFPFTNLSFGHLTKVFVDPEDAANNQPFHLVIPSLPGLGFSDALPNNTPVISATGEMLNSLMDRLEYPHYLATNLGSGSASPAEIDWQLVNYLAVEHMDSCRGAHFISPPLAQPKLKEAPVEWAKWSLASLFKMPMLGYVKEDFSALERSRPEKKGSKSVTAQFGLNQLGLREPNTLAYALCDSPTGLLVFALKSLQTLGPKRQFTPAEIITFTQLAWLPGPEAAMRFWSYCLQHPETTMKKAPPRPKIGITVFLGDEEPEPQPEPPTEAQAEAPANEQAETPADGQGEAQAPEAPAGPTQDVEAQKKIQVQDKEAYSCPSWANARYHVLYTHRANGKSGLLAWERPELILNGVQGLAKEVIKLDSMFQPRADDTVPLQQVVVGDESATGPDPDNATGEAAETVPRPSSPASEKEAPAQPKINTIDGLLAPIPEERGQPHREISEETRVASDAEEQEAKLTAKSEDTLAGSSPGMKPVESPLSS</sequence>
<reference evidence="6" key="1">
    <citation type="journal article" date="2015" name="BMC Genomics">
        <title>Genomic and transcriptomic analysis of the endophytic fungus Pestalotiopsis fici reveals its lifestyle and high potential for synthesis of natural products.</title>
        <authorList>
            <person name="Wang X."/>
            <person name="Zhang X."/>
            <person name="Liu L."/>
            <person name="Xiang M."/>
            <person name="Wang W."/>
            <person name="Sun X."/>
            <person name="Che Y."/>
            <person name="Guo L."/>
            <person name="Liu G."/>
            <person name="Guo L."/>
            <person name="Wang C."/>
            <person name="Yin W.B."/>
            <person name="Stadler M."/>
            <person name="Zhang X."/>
            <person name="Liu X."/>
        </authorList>
    </citation>
    <scope>NUCLEOTIDE SEQUENCE [LARGE SCALE GENOMIC DNA]</scope>
    <source>
        <strain evidence="6">W106-1 / CGMCC3.15140</strain>
    </source>
</reference>
<accession>W3WV07</accession>
<dbReference type="STRING" id="1229662.W3WV07"/>
<dbReference type="InParanoid" id="W3WV07"/>
<dbReference type="EMBL" id="KI912117">
    <property type="protein sequence ID" value="ETS76686.1"/>
    <property type="molecule type" value="Genomic_DNA"/>
</dbReference>
<dbReference type="SUPFAM" id="SSF53474">
    <property type="entry name" value="alpha/beta-Hydrolases"/>
    <property type="match status" value="1"/>
</dbReference>
<evidence type="ECO:0000256" key="2">
    <source>
        <dbReference type="ARBA" id="ARBA00022801"/>
    </source>
</evidence>
<keyword evidence="6" id="KW-1185">Reference proteome</keyword>
<organism evidence="5 6">
    <name type="scientific">Pestalotiopsis fici (strain W106-1 / CGMCC3.15140)</name>
    <dbReference type="NCBI Taxonomy" id="1229662"/>
    <lineage>
        <taxon>Eukaryota</taxon>
        <taxon>Fungi</taxon>
        <taxon>Dikarya</taxon>
        <taxon>Ascomycota</taxon>
        <taxon>Pezizomycotina</taxon>
        <taxon>Sordariomycetes</taxon>
        <taxon>Xylariomycetidae</taxon>
        <taxon>Amphisphaeriales</taxon>
        <taxon>Sporocadaceae</taxon>
        <taxon>Pestalotiopsis</taxon>
    </lineage>
</organism>
<dbReference type="OrthoDB" id="7130006at2759"/>
<protein>
    <recommendedName>
        <fullName evidence="4">Epoxide hydrolase N-terminal domain-containing protein</fullName>
    </recommendedName>
</protein>
<dbReference type="PANTHER" id="PTHR21661:SF71">
    <property type="entry name" value="EPOXIDE HYDROLASE N-TERMINAL DOMAIN-CONTAINING PROTEIN"/>
    <property type="match status" value="1"/>
</dbReference>
<evidence type="ECO:0000259" key="4">
    <source>
        <dbReference type="Pfam" id="PF06441"/>
    </source>
</evidence>
<evidence type="ECO:0000313" key="6">
    <source>
        <dbReference type="Proteomes" id="UP000030651"/>
    </source>
</evidence>
<feature type="region of interest" description="Disordered" evidence="3">
    <location>
        <begin position="382"/>
        <end position="435"/>
    </location>
</feature>
<dbReference type="eggNOG" id="KOG2565">
    <property type="taxonomic scope" value="Eukaryota"/>
</dbReference>
<dbReference type="Pfam" id="PF06441">
    <property type="entry name" value="EHN"/>
    <property type="match status" value="1"/>
</dbReference>
<dbReference type="InterPro" id="IPR010497">
    <property type="entry name" value="Epoxide_hydro_N"/>
</dbReference>